<dbReference type="Gene3D" id="1.20.120.350">
    <property type="entry name" value="Voltage-gated potassium channels. Chain C"/>
    <property type="match status" value="1"/>
</dbReference>
<keyword evidence="4" id="KW-1003">Cell membrane</keyword>
<evidence type="ECO:0000256" key="5">
    <source>
        <dbReference type="ARBA" id="ARBA00022692"/>
    </source>
</evidence>
<feature type="transmembrane region" description="Helical" evidence="15">
    <location>
        <begin position="140"/>
        <end position="168"/>
    </location>
</feature>
<evidence type="ECO:0000256" key="2">
    <source>
        <dbReference type="ARBA" id="ARBA00015897"/>
    </source>
</evidence>
<evidence type="ECO:0000313" key="17">
    <source>
        <dbReference type="EMBL" id="KAG0263896.1"/>
    </source>
</evidence>
<keyword evidence="5 15" id="KW-0812">Transmembrane</keyword>
<protein>
    <recommendedName>
        <fullName evidence="2">Voltage-gated hydrogen channel 1</fullName>
    </recommendedName>
    <alternativeName>
        <fullName evidence="12">Hydrogen voltage-gated channel 1</fullName>
    </alternativeName>
</protein>
<keyword evidence="9" id="KW-0406">Ion transport</keyword>
<dbReference type="GO" id="GO:0034702">
    <property type="term" value="C:monoatomic ion channel complex"/>
    <property type="evidence" value="ECO:0007669"/>
    <property type="project" value="UniProtKB-KW"/>
</dbReference>
<comment type="caution">
    <text evidence="17">The sequence shown here is derived from an EMBL/GenBank/DDBJ whole genome shotgun (WGS) entry which is preliminary data.</text>
</comment>
<proteinExistence type="predicted"/>
<evidence type="ECO:0000256" key="14">
    <source>
        <dbReference type="SAM" id="MobiDB-lite"/>
    </source>
</evidence>
<dbReference type="GO" id="GO:0030171">
    <property type="term" value="F:voltage-gated proton channel activity"/>
    <property type="evidence" value="ECO:0007669"/>
    <property type="project" value="InterPro"/>
</dbReference>
<dbReference type="InterPro" id="IPR005821">
    <property type="entry name" value="Ion_trans_dom"/>
</dbReference>
<evidence type="ECO:0000256" key="6">
    <source>
        <dbReference type="ARBA" id="ARBA00022882"/>
    </source>
</evidence>
<keyword evidence="18" id="KW-1185">Reference proteome</keyword>
<gene>
    <name evidence="17" type="ORF">BG011_007850</name>
</gene>
<keyword evidence="8 13" id="KW-0175">Coiled coil</keyword>
<dbReference type="PANTHER" id="PTHR46480">
    <property type="entry name" value="F20B24.22"/>
    <property type="match status" value="1"/>
</dbReference>
<evidence type="ECO:0000256" key="7">
    <source>
        <dbReference type="ARBA" id="ARBA00022989"/>
    </source>
</evidence>
<feature type="transmembrane region" description="Helical" evidence="15">
    <location>
        <begin position="107"/>
        <end position="128"/>
    </location>
</feature>
<evidence type="ECO:0000256" key="11">
    <source>
        <dbReference type="ARBA" id="ARBA00023303"/>
    </source>
</evidence>
<evidence type="ECO:0000256" key="10">
    <source>
        <dbReference type="ARBA" id="ARBA00023136"/>
    </source>
</evidence>
<evidence type="ECO:0000256" key="8">
    <source>
        <dbReference type="ARBA" id="ARBA00023054"/>
    </source>
</evidence>
<dbReference type="GO" id="GO:0005886">
    <property type="term" value="C:plasma membrane"/>
    <property type="evidence" value="ECO:0007669"/>
    <property type="project" value="UniProtKB-SubCell"/>
</dbReference>
<name>A0A9P6QCX9_9FUNG</name>
<comment type="subcellular location">
    <subcellularLocation>
        <location evidence="1">Cell membrane</location>
        <topology evidence="1">Multi-pass membrane protein</topology>
    </subcellularLocation>
</comment>
<keyword evidence="10 15" id="KW-0472">Membrane</keyword>
<evidence type="ECO:0000256" key="13">
    <source>
        <dbReference type="SAM" id="Coils"/>
    </source>
</evidence>
<evidence type="ECO:0000256" key="15">
    <source>
        <dbReference type="SAM" id="Phobius"/>
    </source>
</evidence>
<dbReference type="EMBL" id="JAAAJA010000062">
    <property type="protein sequence ID" value="KAG0263896.1"/>
    <property type="molecule type" value="Genomic_DNA"/>
</dbReference>
<keyword evidence="3" id="KW-0813">Transport</keyword>
<evidence type="ECO:0000256" key="9">
    <source>
        <dbReference type="ARBA" id="ARBA00023065"/>
    </source>
</evidence>
<keyword evidence="6" id="KW-0851">Voltage-gated channel</keyword>
<dbReference type="Proteomes" id="UP000726737">
    <property type="component" value="Unassembled WGS sequence"/>
</dbReference>
<evidence type="ECO:0000259" key="16">
    <source>
        <dbReference type="Pfam" id="PF00520"/>
    </source>
</evidence>
<dbReference type="AlphaFoldDB" id="A0A9P6QCX9"/>
<dbReference type="InterPro" id="IPR027359">
    <property type="entry name" value="Volt_channel_dom_sf"/>
</dbReference>
<dbReference type="OrthoDB" id="427456at2759"/>
<dbReference type="SUPFAM" id="SSF81324">
    <property type="entry name" value="Voltage-gated potassium channels"/>
    <property type="match status" value="1"/>
</dbReference>
<evidence type="ECO:0000256" key="12">
    <source>
        <dbReference type="ARBA" id="ARBA00031989"/>
    </source>
</evidence>
<evidence type="ECO:0000256" key="1">
    <source>
        <dbReference type="ARBA" id="ARBA00004651"/>
    </source>
</evidence>
<feature type="region of interest" description="Disordered" evidence="14">
    <location>
        <begin position="1"/>
        <end position="36"/>
    </location>
</feature>
<keyword evidence="11" id="KW-0407">Ion channel</keyword>
<feature type="coiled-coil region" evidence="13">
    <location>
        <begin position="238"/>
        <end position="265"/>
    </location>
</feature>
<dbReference type="InterPro" id="IPR031846">
    <property type="entry name" value="Hvcn1"/>
</dbReference>
<sequence length="270" mass="30679">MQSTERLEEREAWCGPVETSLPQLTKEPSPDSQYNPHIRRSKTCPAADHTILSHGSLGEANDGYNNDQIPVDPGNPGNVGETLTNRHESRLTRIRHRLGEVLETKRAHVVVLLFTLIDIVLVMLQIGASLLHLDETEEETWFIALFGHLSLAIVSAFMVEVLLRLFAFGPRYFWRPTPHGFLHLIDAVIILTSFLLEVFLKGAGQELSSLLIIFRLWRVLKLTGTVALEVTEHDHIKIAALEAKVRSQERELEEYRLKVQRLESFNRPLA</sequence>
<feature type="domain" description="Ion transport" evidence="16">
    <location>
        <begin position="109"/>
        <end position="222"/>
    </location>
</feature>
<evidence type="ECO:0000313" key="18">
    <source>
        <dbReference type="Proteomes" id="UP000726737"/>
    </source>
</evidence>
<feature type="compositionally biased region" description="Basic and acidic residues" evidence="14">
    <location>
        <begin position="1"/>
        <end position="12"/>
    </location>
</feature>
<organism evidence="17 18">
    <name type="scientific">Mortierella polycephala</name>
    <dbReference type="NCBI Taxonomy" id="41804"/>
    <lineage>
        <taxon>Eukaryota</taxon>
        <taxon>Fungi</taxon>
        <taxon>Fungi incertae sedis</taxon>
        <taxon>Mucoromycota</taxon>
        <taxon>Mortierellomycotina</taxon>
        <taxon>Mortierellomycetes</taxon>
        <taxon>Mortierellales</taxon>
        <taxon>Mortierellaceae</taxon>
        <taxon>Mortierella</taxon>
    </lineage>
</organism>
<reference evidence="17" key="1">
    <citation type="journal article" date="2020" name="Fungal Divers.">
        <title>Resolving the Mortierellaceae phylogeny through synthesis of multi-gene phylogenetics and phylogenomics.</title>
        <authorList>
            <person name="Vandepol N."/>
            <person name="Liber J."/>
            <person name="Desiro A."/>
            <person name="Na H."/>
            <person name="Kennedy M."/>
            <person name="Barry K."/>
            <person name="Grigoriev I.V."/>
            <person name="Miller A.N."/>
            <person name="O'Donnell K."/>
            <person name="Stajich J.E."/>
            <person name="Bonito G."/>
        </authorList>
    </citation>
    <scope>NUCLEOTIDE SEQUENCE</scope>
    <source>
        <strain evidence="17">KOD948</strain>
    </source>
</reference>
<accession>A0A9P6QCX9</accession>
<evidence type="ECO:0000256" key="4">
    <source>
        <dbReference type="ARBA" id="ARBA00022475"/>
    </source>
</evidence>
<dbReference type="Pfam" id="PF00520">
    <property type="entry name" value="Ion_trans"/>
    <property type="match status" value="1"/>
</dbReference>
<dbReference type="PANTHER" id="PTHR46480:SF1">
    <property type="entry name" value="VOLTAGE-GATED HYDROGEN CHANNEL 1"/>
    <property type="match status" value="1"/>
</dbReference>
<evidence type="ECO:0000256" key="3">
    <source>
        <dbReference type="ARBA" id="ARBA00022448"/>
    </source>
</evidence>
<keyword evidence="7 15" id="KW-1133">Transmembrane helix</keyword>